<dbReference type="AlphaFoldDB" id="A0A2X2CFH4"/>
<dbReference type="Pfam" id="PF02321">
    <property type="entry name" value="OEP"/>
    <property type="match status" value="2"/>
</dbReference>
<dbReference type="NCBIfam" id="TIGR01845">
    <property type="entry name" value="outer_NodT"/>
    <property type="match status" value="1"/>
</dbReference>
<evidence type="ECO:0000256" key="3">
    <source>
        <dbReference type="ARBA" id="ARBA00022692"/>
    </source>
</evidence>
<evidence type="ECO:0000256" key="2">
    <source>
        <dbReference type="ARBA" id="ARBA00022452"/>
    </source>
</evidence>
<dbReference type="Proteomes" id="UP000250443">
    <property type="component" value="Unassembled WGS sequence"/>
</dbReference>
<evidence type="ECO:0000313" key="9">
    <source>
        <dbReference type="EMBL" id="SPZ06114.1"/>
    </source>
</evidence>
<keyword evidence="7 8" id="KW-0449">Lipoprotein</keyword>
<dbReference type="PROSITE" id="PS51257">
    <property type="entry name" value="PROKAR_LIPOPROTEIN"/>
    <property type="match status" value="1"/>
</dbReference>
<evidence type="ECO:0000256" key="1">
    <source>
        <dbReference type="ARBA" id="ARBA00007613"/>
    </source>
</evidence>
<dbReference type="SUPFAM" id="SSF56954">
    <property type="entry name" value="Outer membrane efflux proteins (OEP)"/>
    <property type="match status" value="1"/>
</dbReference>
<comment type="similarity">
    <text evidence="1 8">Belongs to the outer membrane factor (OMF) (TC 1.B.17) family.</text>
</comment>
<evidence type="ECO:0000256" key="6">
    <source>
        <dbReference type="ARBA" id="ARBA00023237"/>
    </source>
</evidence>
<dbReference type="Gene3D" id="2.20.200.10">
    <property type="entry name" value="Outer membrane efflux proteins (OEP)"/>
    <property type="match status" value="1"/>
</dbReference>
<keyword evidence="3 8" id="KW-0812">Transmembrane</keyword>
<sequence>MRRSLLAITLAVLSGCSVGPDFHRPEAVLPEAWQGPSQAVGSVTVSHPIEKAWWTQFNDPLLTSLVERAASTNLDLALASSRFEQSRSLLQIAGADVLPAVSATGGYQRARNSEQGLMDASGNNGKSDFNLWQYGLKASWEVDLWGHVRRTLEAANAGVALSEAERNGVALSIATETAADYLRLRGIQATLAVTRQNLDIARQSQALTKTRFENGVTTNLDTANSAAQVATIEARIPLLEAEEARLINALSYLLGQEPHALGQELGQPRDLPEPPSAVPVGLPSELARRRPDIQKAEAALHQATAAVGVAQADFYPRISLGGNFGFQALEGSNLGLWSARQFSIGPSLYLPVFQGGRLTGTLELRERQQQEAALNYRRTVLAAWHEVEDALTSYSAEQRHHAALAQAVSQNRIALETAQARYKEGAIDFINVLNVQRELIQTQSALVDSATRVSTDLVQVYKVLAGGWPKASGHQG</sequence>
<evidence type="ECO:0000256" key="4">
    <source>
        <dbReference type="ARBA" id="ARBA00023136"/>
    </source>
</evidence>
<name>A0A2X2CFH4_PSELU</name>
<proteinExistence type="inferred from homology"/>
<dbReference type="PANTHER" id="PTHR30203">
    <property type="entry name" value="OUTER MEMBRANE CATION EFFLUX PROTEIN"/>
    <property type="match status" value="1"/>
</dbReference>
<dbReference type="Gene3D" id="1.20.1600.10">
    <property type="entry name" value="Outer membrane efflux proteins (OEP)"/>
    <property type="match status" value="1"/>
</dbReference>
<organism evidence="9 10">
    <name type="scientific">Pseudomonas luteola</name>
    <dbReference type="NCBI Taxonomy" id="47886"/>
    <lineage>
        <taxon>Bacteria</taxon>
        <taxon>Pseudomonadati</taxon>
        <taxon>Pseudomonadota</taxon>
        <taxon>Gammaproteobacteria</taxon>
        <taxon>Pseudomonadales</taxon>
        <taxon>Pseudomonadaceae</taxon>
        <taxon>Pseudomonas</taxon>
    </lineage>
</organism>
<keyword evidence="2 8" id="KW-1134">Transmembrane beta strand</keyword>
<dbReference type="RefSeq" id="WP_112297767.1">
    <property type="nucleotide sequence ID" value="NZ_UAUF01000011.1"/>
</dbReference>
<keyword evidence="5 8" id="KW-0564">Palmitate</keyword>
<dbReference type="EMBL" id="UAUF01000011">
    <property type="protein sequence ID" value="SPZ06114.1"/>
    <property type="molecule type" value="Genomic_DNA"/>
</dbReference>
<keyword evidence="4 8" id="KW-0472">Membrane</keyword>
<reference evidence="9 10" key="1">
    <citation type="submission" date="2018-06" db="EMBL/GenBank/DDBJ databases">
        <authorList>
            <consortium name="Pathogen Informatics"/>
            <person name="Doyle S."/>
        </authorList>
    </citation>
    <scope>NUCLEOTIDE SEQUENCE [LARGE SCALE GENOMIC DNA]</scope>
    <source>
        <strain evidence="9 10">NCTC11842</strain>
    </source>
</reference>
<dbReference type="PANTHER" id="PTHR30203:SF25">
    <property type="entry name" value="OUTER MEMBRANE PROTEIN-RELATED"/>
    <property type="match status" value="1"/>
</dbReference>
<dbReference type="GO" id="GO:0015562">
    <property type="term" value="F:efflux transmembrane transporter activity"/>
    <property type="evidence" value="ECO:0007669"/>
    <property type="project" value="InterPro"/>
</dbReference>
<evidence type="ECO:0000313" key="10">
    <source>
        <dbReference type="Proteomes" id="UP000250443"/>
    </source>
</evidence>
<accession>A0A2X2CFH4</accession>
<gene>
    <name evidence="9" type="primary">ttgC1</name>
    <name evidence="9" type="ORF">NCTC11842_02032</name>
</gene>
<evidence type="ECO:0000256" key="5">
    <source>
        <dbReference type="ARBA" id="ARBA00023139"/>
    </source>
</evidence>
<keyword evidence="6" id="KW-0998">Cell outer membrane</keyword>
<comment type="subcellular location">
    <subcellularLocation>
        <location evidence="8">Cell outer membrane</location>
        <topology evidence="8">Lipid-anchor</topology>
    </subcellularLocation>
</comment>
<evidence type="ECO:0000256" key="8">
    <source>
        <dbReference type="RuleBase" id="RU362097"/>
    </source>
</evidence>
<dbReference type="GO" id="GO:0009279">
    <property type="term" value="C:cell outer membrane"/>
    <property type="evidence" value="ECO:0007669"/>
    <property type="project" value="UniProtKB-SubCell"/>
</dbReference>
<dbReference type="InterPro" id="IPR010131">
    <property type="entry name" value="MdtP/NodT-like"/>
</dbReference>
<dbReference type="InterPro" id="IPR003423">
    <property type="entry name" value="OMP_efflux"/>
</dbReference>
<evidence type="ECO:0000256" key="7">
    <source>
        <dbReference type="ARBA" id="ARBA00023288"/>
    </source>
</evidence>
<protein>
    <submittedName>
        <fullName evidence="9">Putative efflux pump outer membrane protein TtgC</fullName>
    </submittedName>
</protein>